<sequence>MQLIKHVHSCVSLVKGGGRIVVDPGTFTPDAAEAVAAAQAVLVTHEHFDHVDEGLIRRALGDRPDLRVYGPAALVARWSGAGGQVSAVAPGDRFEVAGFDVAVHGGSHAVIHRDVPSVANVGYLIDGRVYHPGDAYDVPPATVETLLLPTSGPWTRIGDAVDFVRAVAPRRLVQVHEIMLSPTGQAGVERFLSPDALIDVPLTVLAPGEELTV</sequence>
<dbReference type="Gene3D" id="3.60.15.10">
    <property type="entry name" value="Ribonuclease Z/Hydroxyacylglutathione hydrolase-like"/>
    <property type="match status" value="1"/>
</dbReference>
<dbReference type="Pfam" id="PF13483">
    <property type="entry name" value="Lactamase_B_3"/>
    <property type="match status" value="1"/>
</dbReference>
<dbReference type="InterPro" id="IPR050114">
    <property type="entry name" value="UPF0173_UPF0282_UlaG_hydrolase"/>
</dbReference>
<comment type="caution">
    <text evidence="2">The sequence shown here is derived from an EMBL/GenBank/DDBJ whole genome shotgun (WGS) entry which is preliminary data.</text>
</comment>
<evidence type="ECO:0000313" key="3">
    <source>
        <dbReference type="Proteomes" id="UP001529338"/>
    </source>
</evidence>
<dbReference type="InterPro" id="IPR036866">
    <property type="entry name" value="RibonucZ/Hydroxyglut_hydro"/>
</dbReference>
<dbReference type="RefSeq" id="WP_289455150.1">
    <property type="nucleotide sequence ID" value="NZ_JAUCGQ010000001.1"/>
</dbReference>
<accession>A0ABT7SGN8</accession>
<reference evidence="2 3" key="1">
    <citation type="submission" date="2023-06" db="EMBL/GenBank/DDBJ databases">
        <title>Cellulomonas sp. MW4 Whole genome sequence.</title>
        <authorList>
            <person name="Park S."/>
        </authorList>
    </citation>
    <scope>NUCLEOTIDE SEQUENCE [LARGE SCALE GENOMIC DNA]</scope>
    <source>
        <strain evidence="2 3">MW4</strain>
    </source>
</reference>
<dbReference type="EMBL" id="JAUCGQ010000001">
    <property type="protein sequence ID" value="MDM7855341.1"/>
    <property type="molecule type" value="Genomic_DNA"/>
</dbReference>
<dbReference type="SUPFAM" id="SSF56281">
    <property type="entry name" value="Metallo-hydrolase/oxidoreductase"/>
    <property type="match status" value="1"/>
</dbReference>
<evidence type="ECO:0000259" key="1">
    <source>
        <dbReference type="SMART" id="SM00849"/>
    </source>
</evidence>
<proteinExistence type="predicted"/>
<protein>
    <submittedName>
        <fullName evidence="2">MBL fold metallo-hydrolase</fullName>
    </submittedName>
</protein>
<dbReference type="PANTHER" id="PTHR43546:SF3">
    <property type="entry name" value="UPF0173 METAL-DEPENDENT HYDROLASE MJ1163"/>
    <property type="match status" value="1"/>
</dbReference>
<feature type="domain" description="Metallo-beta-lactamase" evidence="1">
    <location>
        <begin position="7"/>
        <end position="176"/>
    </location>
</feature>
<dbReference type="InterPro" id="IPR001279">
    <property type="entry name" value="Metallo-B-lactamas"/>
</dbReference>
<name>A0ABT7SGN8_9CELL</name>
<keyword evidence="3" id="KW-1185">Reference proteome</keyword>
<organism evidence="2 3">
    <name type="scientific">Cellulomonas alba</name>
    <dbReference type="NCBI Taxonomy" id="3053467"/>
    <lineage>
        <taxon>Bacteria</taxon>
        <taxon>Bacillati</taxon>
        <taxon>Actinomycetota</taxon>
        <taxon>Actinomycetes</taxon>
        <taxon>Micrococcales</taxon>
        <taxon>Cellulomonadaceae</taxon>
        <taxon>Cellulomonas</taxon>
    </lineage>
</organism>
<gene>
    <name evidence="2" type="ORF">QRT04_10410</name>
</gene>
<dbReference type="Proteomes" id="UP001529338">
    <property type="component" value="Unassembled WGS sequence"/>
</dbReference>
<evidence type="ECO:0000313" key="2">
    <source>
        <dbReference type="EMBL" id="MDM7855341.1"/>
    </source>
</evidence>
<dbReference type="SMART" id="SM00849">
    <property type="entry name" value="Lactamase_B"/>
    <property type="match status" value="1"/>
</dbReference>
<dbReference type="PANTHER" id="PTHR43546">
    <property type="entry name" value="UPF0173 METAL-DEPENDENT HYDROLASE MJ1163-RELATED"/>
    <property type="match status" value="1"/>
</dbReference>